<protein>
    <submittedName>
        <fullName evidence="1">Uncharacterized protein</fullName>
    </submittedName>
</protein>
<name>A0ABV3QHH6_9GAMM</name>
<dbReference type="EMBL" id="JBFOHK010000004">
    <property type="protein sequence ID" value="MEW9572906.1"/>
    <property type="molecule type" value="Genomic_DNA"/>
</dbReference>
<evidence type="ECO:0000313" key="1">
    <source>
        <dbReference type="EMBL" id="MEW9572906.1"/>
    </source>
</evidence>
<keyword evidence="2" id="KW-1185">Reference proteome</keyword>
<evidence type="ECO:0000313" key="2">
    <source>
        <dbReference type="Proteomes" id="UP001556220"/>
    </source>
</evidence>
<proteinExistence type="predicted"/>
<organism evidence="1 2">
    <name type="scientific">Rhodanobacter lycopersici</name>
    <dbReference type="NCBI Taxonomy" id="3162487"/>
    <lineage>
        <taxon>Bacteria</taxon>
        <taxon>Pseudomonadati</taxon>
        <taxon>Pseudomonadota</taxon>
        <taxon>Gammaproteobacteria</taxon>
        <taxon>Lysobacterales</taxon>
        <taxon>Rhodanobacteraceae</taxon>
        <taxon>Rhodanobacter</taxon>
    </lineage>
</organism>
<accession>A0ABV3QHH6</accession>
<dbReference type="Proteomes" id="UP001556220">
    <property type="component" value="Unassembled WGS sequence"/>
</dbReference>
<sequence length="131" mass="14276">MAKQPRQCPGLDAPEKIAAIGDHLESPATSGIQFACFAEPIRPHPCRLSRKTMTTTCIGDSHLERDFDILLQHNERLMQENESLRVELRRLSAGGVPIRSVERSLAPAHGTADPALAYISVGDDMDDSPCG</sequence>
<dbReference type="RefSeq" id="WP_367854971.1">
    <property type="nucleotide sequence ID" value="NZ_JBFOHK010000004.1"/>
</dbReference>
<gene>
    <name evidence="1" type="ORF">ABQJ54_14205</name>
</gene>
<reference evidence="1 2" key="1">
    <citation type="submission" date="2024-06" db="EMBL/GenBank/DDBJ databases">
        <authorList>
            <person name="Woo H."/>
        </authorList>
    </citation>
    <scope>NUCLEOTIDE SEQUENCE [LARGE SCALE GENOMIC DNA]</scope>
    <source>
        <strain evidence="1 2">Si-c</strain>
    </source>
</reference>
<comment type="caution">
    <text evidence="1">The sequence shown here is derived from an EMBL/GenBank/DDBJ whole genome shotgun (WGS) entry which is preliminary data.</text>
</comment>